<comment type="caution">
    <text evidence="1">The sequence shown here is derived from an EMBL/GenBank/DDBJ whole genome shotgun (WGS) entry which is preliminary data.</text>
</comment>
<protein>
    <submittedName>
        <fullName evidence="1">Uncharacterized protein</fullName>
    </submittedName>
</protein>
<sequence length="160" mass="17671">MITVRMIRVEPEVAGGLGEGIDFDAARRPQLRGPLHYAFAGWLGDELVETAGFWIVTSELAGALERSGLTGFVLDEVVVSLEEGFLSSGRDPLAEDWRRLIPTGAGEEDLQLERTSTLLVSERAFELLRRHRIEHAQITWADQPAPLSGAMRTYLARRGG</sequence>
<name>A0ABP5MNW9_9MICO</name>
<accession>A0ABP5MNW9</accession>
<keyword evidence="2" id="KW-1185">Reference proteome</keyword>
<proteinExistence type="predicted"/>
<reference evidence="2" key="1">
    <citation type="journal article" date="2019" name="Int. J. Syst. Evol. Microbiol.">
        <title>The Global Catalogue of Microorganisms (GCM) 10K type strain sequencing project: providing services to taxonomists for standard genome sequencing and annotation.</title>
        <authorList>
            <consortium name="The Broad Institute Genomics Platform"/>
            <consortium name="The Broad Institute Genome Sequencing Center for Infectious Disease"/>
            <person name="Wu L."/>
            <person name="Ma J."/>
        </authorList>
    </citation>
    <scope>NUCLEOTIDE SEQUENCE [LARGE SCALE GENOMIC DNA]</scope>
    <source>
        <strain evidence="2">JCM 16026</strain>
    </source>
</reference>
<gene>
    <name evidence="1" type="ORF">GCM10009846_29640</name>
</gene>
<dbReference type="EMBL" id="BAAAQT010000008">
    <property type="protein sequence ID" value="GAA2176317.1"/>
    <property type="molecule type" value="Genomic_DNA"/>
</dbReference>
<organism evidence="1 2">
    <name type="scientific">Agrococcus versicolor</name>
    <dbReference type="NCBI Taxonomy" id="501482"/>
    <lineage>
        <taxon>Bacteria</taxon>
        <taxon>Bacillati</taxon>
        <taxon>Actinomycetota</taxon>
        <taxon>Actinomycetes</taxon>
        <taxon>Micrococcales</taxon>
        <taxon>Microbacteriaceae</taxon>
        <taxon>Agrococcus</taxon>
    </lineage>
</organism>
<dbReference type="Proteomes" id="UP001501599">
    <property type="component" value="Unassembled WGS sequence"/>
</dbReference>
<evidence type="ECO:0000313" key="2">
    <source>
        <dbReference type="Proteomes" id="UP001501599"/>
    </source>
</evidence>
<evidence type="ECO:0000313" key="1">
    <source>
        <dbReference type="EMBL" id="GAA2176317.1"/>
    </source>
</evidence>